<organism evidence="3">
    <name type="scientific">Onchocerca flexuosa</name>
    <dbReference type="NCBI Taxonomy" id="387005"/>
    <lineage>
        <taxon>Eukaryota</taxon>
        <taxon>Metazoa</taxon>
        <taxon>Ecdysozoa</taxon>
        <taxon>Nematoda</taxon>
        <taxon>Chromadorea</taxon>
        <taxon>Rhabditida</taxon>
        <taxon>Spirurina</taxon>
        <taxon>Spiruromorpha</taxon>
        <taxon>Filarioidea</taxon>
        <taxon>Onchocercidae</taxon>
        <taxon>Onchocerca</taxon>
    </lineage>
</organism>
<reference evidence="1 2" key="2">
    <citation type="submission" date="2018-11" db="EMBL/GenBank/DDBJ databases">
        <authorList>
            <consortium name="Pathogen Informatics"/>
        </authorList>
    </citation>
    <scope>NUCLEOTIDE SEQUENCE [LARGE SCALE GENOMIC DNA]</scope>
</reference>
<dbReference type="AlphaFoldDB" id="A0A183I6N0"/>
<evidence type="ECO:0000313" key="2">
    <source>
        <dbReference type="Proteomes" id="UP000267606"/>
    </source>
</evidence>
<protein>
    <submittedName>
        <fullName evidence="3">Transposase</fullName>
    </submittedName>
</protein>
<gene>
    <name evidence="1" type="ORF">OFLC_LOCUS15392</name>
</gene>
<evidence type="ECO:0000313" key="1">
    <source>
        <dbReference type="EMBL" id="VDP21647.1"/>
    </source>
</evidence>
<sequence length="82" mass="9443">MSVFRTLEHVLLELTRASGYTRNPSDCSLFRRLQVLHTSGFYKALSTTSAGREVNTRDSHRLPWPGLDYGLCFHNHRVSYTN</sequence>
<dbReference type="EMBL" id="UZAJ01042056">
    <property type="protein sequence ID" value="VDP21647.1"/>
    <property type="molecule type" value="Genomic_DNA"/>
</dbReference>
<proteinExistence type="predicted"/>
<keyword evidence="2" id="KW-1185">Reference proteome</keyword>
<reference evidence="3" key="1">
    <citation type="submission" date="2016-06" db="UniProtKB">
        <authorList>
            <consortium name="WormBaseParasite"/>
        </authorList>
    </citation>
    <scope>IDENTIFICATION</scope>
</reference>
<dbReference type="Proteomes" id="UP000267606">
    <property type="component" value="Unassembled WGS sequence"/>
</dbReference>
<dbReference type="WBParaSite" id="OFLC_0001540301-mRNA-1">
    <property type="protein sequence ID" value="OFLC_0001540301-mRNA-1"/>
    <property type="gene ID" value="OFLC_0001540301"/>
</dbReference>
<evidence type="ECO:0000313" key="3">
    <source>
        <dbReference type="WBParaSite" id="OFLC_0001540301-mRNA-1"/>
    </source>
</evidence>
<accession>A0A183I6N0</accession>
<name>A0A183I6N0_9BILA</name>